<protein>
    <submittedName>
        <fullName evidence="2">CHK kinase-like domain-containing protein</fullName>
    </submittedName>
</protein>
<dbReference type="OrthoDB" id="5915577at2759"/>
<evidence type="ECO:0007829" key="5">
    <source>
        <dbReference type="PeptideAtlas" id="Q19647"/>
    </source>
</evidence>
<dbReference type="OMA" id="GHIIMEY"/>
<keyword evidence="5" id="KW-1267">Proteomics identification</keyword>
<dbReference type="AGR" id="WB:WBGene00017635"/>
<dbReference type="PANTHER" id="PTHR23020">
    <property type="entry name" value="UNCHARACTERIZED NUCLEAR HORMONE RECEPTOR-RELATED"/>
    <property type="match status" value="1"/>
</dbReference>
<dbReference type="PANTHER" id="PTHR23020:SF18">
    <property type="entry name" value="CHK KINASE-LIKE DOMAIN-CONTAINING PROTEIN"/>
    <property type="match status" value="1"/>
</dbReference>
<evidence type="ECO:0000313" key="2">
    <source>
        <dbReference type="EMBL" id="CCD68332.1"/>
    </source>
</evidence>
<dbReference type="UCSC" id="F20D6.5">
    <property type="organism name" value="c. elegans"/>
</dbReference>
<dbReference type="Gene3D" id="3.90.1200.10">
    <property type="match status" value="1"/>
</dbReference>
<dbReference type="InParanoid" id="Q19647"/>
<dbReference type="InterPro" id="IPR011009">
    <property type="entry name" value="Kinase-like_dom_sf"/>
</dbReference>
<proteinExistence type="evidence at protein level"/>
<dbReference type="InterPro" id="IPR012877">
    <property type="entry name" value="Dhs-27"/>
</dbReference>
<dbReference type="InterPro" id="IPR052961">
    <property type="entry name" value="Oxido-Kinase-like_Enzymes"/>
</dbReference>
<accession>Q19647</accession>
<sequence>MYSELAFCYGKAIEEMVAEFKVVEDVGTGKGMLSCVQLVFEEQYGGNVILKIPGAEAARSRLFIGDDTFCKLHNTEVDAYTFLQKFSDKNISYPKIYELEKMDISVDPIKQGHIIMEYMSGITHLYCYNNLKPDELIEPVKNLARFHSIGAELDEEEGSNVPRDFLSSWFTTLFTQQNKNTFIGNWKGDLSDWLPSKVARDTIKELDGLLTPEIFLKLNNDCQLTGVQEVLCHGDYSFHNLLYEKHCDGSYKFRAIVDFQSVNWGNAAQDLSRLFVTAMSGKDRRDSEDRLLKIYYDELIKVSKGNVAPFTWEQLKQSYTRFFQLHAAIVCTVTPGLFLVTLSGKHEGKEKVEFRNIMIEKYVGLLEDIQRNLQAV</sequence>
<dbReference type="PaxDb" id="6239-F20D6.5"/>
<gene>
    <name evidence="2" type="ORF">CELE_F20D6.5</name>
    <name evidence="2 4" type="ORF">F20D6.5</name>
</gene>
<dbReference type="WormBase" id="F20D6.5">
    <property type="protein sequence ID" value="CE07110"/>
    <property type="gene ID" value="WBGene00017635"/>
</dbReference>
<dbReference type="SUPFAM" id="SSF56112">
    <property type="entry name" value="Protein kinase-like (PK-like)"/>
    <property type="match status" value="1"/>
</dbReference>
<dbReference type="Pfam" id="PF07914">
    <property type="entry name" value="DUF1679"/>
    <property type="match status" value="1"/>
</dbReference>
<dbReference type="Proteomes" id="UP000001940">
    <property type="component" value="Chromosome V"/>
</dbReference>
<reference evidence="2 3" key="1">
    <citation type="journal article" date="1998" name="Science">
        <title>Genome sequence of the nematode C. elegans: a platform for investigating biology.</title>
        <authorList>
            <consortium name="The C. elegans sequencing consortium"/>
            <person name="Sulson J.E."/>
            <person name="Waterston R."/>
        </authorList>
    </citation>
    <scope>NUCLEOTIDE SEQUENCE [LARGE SCALE GENOMIC DNA]</scope>
    <source>
        <strain evidence="2 3">Bristol N2</strain>
    </source>
</reference>
<dbReference type="HOGENOM" id="CLU_807048_0_0_1"/>
<organism evidence="2 3">
    <name type="scientific">Caenorhabditis elegans</name>
    <dbReference type="NCBI Taxonomy" id="6239"/>
    <lineage>
        <taxon>Eukaryota</taxon>
        <taxon>Metazoa</taxon>
        <taxon>Ecdysozoa</taxon>
        <taxon>Nematoda</taxon>
        <taxon>Chromadorea</taxon>
        <taxon>Rhabditida</taxon>
        <taxon>Rhabditina</taxon>
        <taxon>Rhabditomorpha</taxon>
        <taxon>Rhabditoidea</taxon>
        <taxon>Rhabditidae</taxon>
        <taxon>Peloderinae</taxon>
        <taxon>Caenorhabditis</taxon>
    </lineage>
</organism>
<dbReference type="PhylomeDB" id="Q19647"/>
<feature type="domain" description="CHK kinase-like" evidence="1">
    <location>
        <begin position="113"/>
        <end position="305"/>
    </location>
</feature>
<evidence type="ECO:0000313" key="4">
    <source>
        <dbReference type="WormBase" id="F20D6.5"/>
    </source>
</evidence>
<dbReference type="Bgee" id="WBGene00017635">
    <property type="expression patterns" value="Expressed in material anatomical entity and 2 other cell types or tissues"/>
</dbReference>
<dbReference type="GeneID" id="184724"/>
<dbReference type="FunCoup" id="Q19647">
    <property type="interactions" value="13"/>
</dbReference>
<dbReference type="EMBL" id="BX284605">
    <property type="protein sequence ID" value="CCD68332.1"/>
    <property type="molecule type" value="Genomic_DNA"/>
</dbReference>
<dbReference type="CTD" id="184724"/>
<evidence type="ECO:0000313" key="3">
    <source>
        <dbReference type="Proteomes" id="UP000001940"/>
    </source>
</evidence>
<dbReference type="RefSeq" id="NP_505104.3">
    <property type="nucleotide sequence ID" value="NM_072703.3"/>
</dbReference>
<dbReference type="PeptideAtlas" id="Q19647"/>
<dbReference type="SMART" id="SM00587">
    <property type="entry name" value="CHK"/>
    <property type="match status" value="1"/>
</dbReference>
<dbReference type="eggNOG" id="ENOG502RXUB">
    <property type="taxonomic scope" value="Eukaryota"/>
</dbReference>
<dbReference type="KEGG" id="cel:CELE_F20D6.5"/>
<evidence type="ECO:0000259" key="1">
    <source>
        <dbReference type="SMART" id="SM00587"/>
    </source>
</evidence>
<dbReference type="AlphaFoldDB" id="Q19647"/>
<keyword evidence="3" id="KW-1185">Reference proteome</keyword>
<dbReference type="InterPro" id="IPR015897">
    <property type="entry name" value="CHK_kinase-like"/>
</dbReference>
<name>Q19647_CAEEL</name>